<accession>A0A2T0WDP8</accession>
<dbReference type="Gene3D" id="3.40.190.10">
    <property type="entry name" value="Periplasmic binding protein-like II"/>
    <property type="match status" value="1"/>
</dbReference>
<keyword evidence="4" id="KW-1185">Reference proteome</keyword>
<reference evidence="3 4" key="1">
    <citation type="submission" date="2018-03" db="EMBL/GenBank/DDBJ databases">
        <title>Genomic Encyclopedia of Archaeal and Bacterial Type Strains, Phase II (KMG-II): from individual species to whole genera.</title>
        <authorList>
            <person name="Goeker M."/>
        </authorList>
    </citation>
    <scope>NUCLEOTIDE SEQUENCE [LARGE SCALE GENOMIC DNA]</scope>
    <source>
        <strain evidence="3 4">DSM 100212</strain>
    </source>
</reference>
<evidence type="ECO:0000313" key="3">
    <source>
        <dbReference type="EMBL" id="PRY84795.1"/>
    </source>
</evidence>
<dbReference type="AlphaFoldDB" id="A0A2T0WDP8"/>
<dbReference type="Proteomes" id="UP000238392">
    <property type="component" value="Unassembled WGS sequence"/>
</dbReference>
<dbReference type="InterPro" id="IPR005064">
    <property type="entry name" value="BUG"/>
</dbReference>
<dbReference type="Pfam" id="PF03401">
    <property type="entry name" value="TctC"/>
    <property type="match status" value="1"/>
</dbReference>
<organism evidence="3 4">
    <name type="scientific">Donghicola tyrosinivorans</name>
    <dbReference type="NCBI Taxonomy" id="1652492"/>
    <lineage>
        <taxon>Bacteria</taxon>
        <taxon>Pseudomonadati</taxon>
        <taxon>Pseudomonadota</taxon>
        <taxon>Alphaproteobacteria</taxon>
        <taxon>Rhodobacterales</taxon>
        <taxon>Roseobacteraceae</taxon>
        <taxon>Donghicola</taxon>
    </lineage>
</organism>
<evidence type="ECO:0000313" key="4">
    <source>
        <dbReference type="Proteomes" id="UP000238392"/>
    </source>
</evidence>
<dbReference type="PANTHER" id="PTHR42928">
    <property type="entry name" value="TRICARBOXYLATE-BINDING PROTEIN"/>
    <property type="match status" value="1"/>
</dbReference>
<keyword evidence="2" id="KW-0732">Signal</keyword>
<keyword evidence="3" id="KW-0675">Receptor</keyword>
<dbReference type="Gene3D" id="3.40.190.150">
    <property type="entry name" value="Bordetella uptake gene, domain 1"/>
    <property type="match status" value="1"/>
</dbReference>
<sequence>MNTFLKTSVAIALTALPLAAQAEYPEKPVNFVVPFPPGDLEDVLTRMIAEDFQTKYGVAAAVINRPSDGGPFPGAAQVAGAPADGYTVGSFVVDIPVVGPQVGIPALADNPFEPLGIFLTYPFVIATSSSAPFQSLDELAAYAKDNSVVLGHFGSFLLPTQATFAAAKELGFEWGAEASSDALDCNSLASGDFDVVNTTIQLIQPCLDQITILASITESPISLAPDAPTLAAVTPDLGISLWNGLFVHKDTPDDVREKIIEVARETVTSERAQKLSAETGALVYWMDAEAAAARIASDIEITGHINQLIAE</sequence>
<feature type="chain" id="PRO_5015473752" evidence="2">
    <location>
        <begin position="23"/>
        <end position="311"/>
    </location>
</feature>
<evidence type="ECO:0000256" key="1">
    <source>
        <dbReference type="ARBA" id="ARBA00006987"/>
    </source>
</evidence>
<proteinExistence type="inferred from homology"/>
<dbReference type="OrthoDB" id="7250553at2"/>
<comment type="similarity">
    <text evidence="1">Belongs to the UPF0065 (bug) family.</text>
</comment>
<gene>
    <name evidence="3" type="ORF">CLV74_1207</name>
</gene>
<feature type="signal peptide" evidence="2">
    <location>
        <begin position="1"/>
        <end position="22"/>
    </location>
</feature>
<comment type="caution">
    <text evidence="3">The sequence shown here is derived from an EMBL/GenBank/DDBJ whole genome shotgun (WGS) entry which is preliminary data.</text>
</comment>
<dbReference type="PANTHER" id="PTHR42928:SF5">
    <property type="entry name" value="BLR1237 PROTEIN"/>
    <property type="match status" value="1"/>
</dbReference>
<dbReference type="RefSeq" id="WP_106268065.1">
    <property type="nucleotide sequence ID" value="NZ_PVTQ01000020.1"/>
</dbReference>
<protein>
    <submittedName>
        <fullName evidence="3">Tripartite-type tricarboxylate transporter receptor subunit TctC</fullName>
    </submittedName>
</protein>
<name>A0A2T0WDP8_9RHOB</name>
<evidence type="ECO:0000256" key="2">
    <source>
        <dbReference type="SAM" id="SignalP"/>
    </source>
</evidence>
<dbReference type="EMBL" id="PVTQ01000020">
    <property type="protein sequence ID" value="PRY84795.1"/>
    <property type="molecule type" value="Genomic_DNA"/>
</dbReference>
<dbReference type="InterPro" id="IPR042100">
    <property type="entry name" value="Bug_dom1"/>
</dbReference>